<sequence>MKKVLSQIISAILGIWLAVLFVPGVKINLFANSSFFGVPLTLQWQIILLLGVALGLLNFFVKPVIGIVTLPLRIITLGLFSIVVNMAIIWILDFIFKEITVPWFWPLFYTTVIIWFANIIIQKFIIKDED</sequence>
<feature type="transmembrane region" description="Helical" evidence="1">
    <location>
        <begin position="42"/>
        <end position="60"/>
    </location>
</feature>
<dbReference type="PANTHER" id="PTHR37309:SF1">
    <property type="entry name" value="SLR0284 PROTEIN"/>
    <property type="match status" value="1"/>
</dbReference>
<keyword evidence="1" id="KW-1133">Transmembrane helix</keyword>
<evidence type="ECO:0000313" key="3">
    <source>
        <dbReference type="Proteomes" id="UP000176308"/>
    </source>
</evidence>
<comment type="caution">
    <text evidence="2">The sequence shown here is derived from an EMBL/GenBank/DDBJ whole genome shotgun (WGS) entry which is preliminary data.</text>
</comment>
<feature type="transmembrane region" description="Helical" evidence="1">
    <location>
        <begin position="103"/>
        <end position="121"/>
    </location>
</feature>
<accession>A0A1G2I9Y9</accession>
<gene>
    <name evidence="2" type="ORF">A2904_01450</name>
</gene>
<evidence type="ECO:0000313" key="2">
    <source>
        <dbReference type="EMBL" id="OGZ71634.1"/>
    </source>
</evidence>
<organism evidence="2 3">
    <name type="scientific">Candidatus Staskawiczbacteria bacterium RIFCSPLOWO2_01_FULL_33_9</name>
    <dbReference type="NCBI Taxonomy" id="1802211"/>
    <lineage>
        <taxon>Bacteria</taxon>
        <taxon>Candidatus Staskawicziibacteriota</taxon>
    </lineage>
</organism>
<dbReference type="PANTHER" id="PTHR37309">
    <property type="entry name" value="SLR0284 PROTEIN"/>
    <property type="match status" value="1"/>
</dbReference>
<dbReference type="Proteomes" id="UP000176308">
    <property type="component" value="Unassembled WGS sequence"/>
</dbReference>
<feature type="transmembrane region" description="Helical" evidence="1">
    <location>
        <begin position="12"/>
        <end position="30"/>
    </location>
</feature>
<protein>
    <recommendedName>
        <fullName evidence="4">Phage holin family protein</fullName>
    </recommendedName>
</protein>
<keyword evidence="1" id="KW-0812">Transmembrane</keyword>
<dbReference type="AlphaFoldDB" id="A0A1G2I9Y9"/>
<reference evidence="2 3" key="1">
    <citation type="journal article" date="2016" name="Nat. Commun.">
        <title>Thousands of microbial genomes shed light on interconnected biogeochemical processes in an aquifer system.</title>
        <authorList>
            <person name="Anantharaman K."/>
            <person name="Brown C.T."/>
            <person name="Hug L.A."/>
            <person name="Sharon I."/>
            <person name="Castelle C.J."/>
            <person name="Probst A.J."/>
            <person name="Thomas B.C."/>
            <person name="Singh A."/>
            <person name="Wilkins M.J."/>
            <person name="Karaoz U."/>
            <person name="Brodie E.L."/>
            <person name="Williams K.H."/>
            <person name="Hubbard S.S."/>
            <person name="Banfield J.F."/>
        </authorList>
    </citation>
    <scope>NUCLEOTIDE SEQUENCE [LARGE SCALE GENOMIC DNA]</scope>
</reference>
<keyword evidence="1" id="KW-0472">Membrane</keyword>
<name>A0A1G2I9Y9_9BACT</name>
<dbReference type="EMBL" id="MHOX01000003">
    <property type="protein sequence ID" value="OGZ71634.1"/>
    <property type="molecule type" value="Genomic_DNA"/>
</dbReference>
<feature type="transmembrane region" description="Helical" evidence="1">
    <location>
        <begin position="72"/>
        <end position="91"/>
    </location>
</feature>
<evidence type="ECO:0000256" key="1">
    <source>
        <dbReference type="SAM" id="Phobius"/>
    </source>
</evidence>
<dbReference type="InterPro" id="IPR007165">
    <property type="entry name" value="Phage_holin_4_2"/>
</dbReference>
<proteinExistence type="predicted"/>
<evidence type="ECO:0008006" key="4">
    <source>
        <dbReference type="Google" id="ProtNLM"/>
    </source>
</evidence>
<dbReference type="Pfam" id="PF04020">
    <property type="entry name" value="Phage_holin_4_2"/>
    <property type="match status" value="1"/>
</dbReference>